<organism evidence="3 4">
    <name type="scientific">Saprolegnia diclina (strain VS20)</name>
    <dbReference type="NCBI Taxonomy" id="1156394"/>
    <lineage>
        <taxon>Eukaryota</taxon>
        <taxon>Sar</taxon>
        <taxon>Stramenopiles</taxon>
        <taxon>Oomycota</taxon>
        <taxon>Saprolegniomycetes</taxon>
        <taxon>Saprolegniales</taxon>
        <taxon>Saprolegniaceae</taxon>
        <taxon>Saprolegnia</taxon>
    </lineage>
</organism>
<dbReference type="EMBL" id="JH767161">
    <property type="protein sequence ID" value="EQC32945.1"/>
    <property type="molecule type" value="Genomic_DNA"/>
</dbReference>
<dbReference type="eggNOG" id="ENOG502SFIS">
    <property type="taxonomic scope" value="Eukaryota"/>
</dbReference>
<feature type="coiled-coil region" evidence="1">
    <location>
        <begin position="128"/>
        <end position="155"/>
    </location>
</feature>
<feature type="region of interest" description="Disordered" evidence="2">
    <location>
        <begin position="371"/>
        <end position="396"/>
    </location>
</feature>
<protein>
    <submittedName>
        <fullName evidence="3">Uncharacterized protein</fullName>
    </submittedName>
</protein>
<keyword evidence="4" id="KW-1185">Reference proteome</keyword>
<feature type="coiled-coil region" evidence="1">
    <location>
        <begin position="185"/>
        <end position="250"/>
    </location>
</feature>
<dbReference type="OMA" id="EMLRCKQ"/>
<evidence type="ECO:0000313" key="4">
    <source>
        <dbReference type="Proteomes" id="UP000030762"/>
    </source>
</evidence>
<dbReference type="RefSeq" id="XP_008613631.1">
    <property type="nucleotide sequence ID" value="XM_008615409.1"/>
</dbReference>
<evidence type="ECO:0000256" key="1">
    <source>
        <dbReference type="SAM" id="Coils"/>
    </source>
</evidence>
<name>T0QH42_SAPDV</name>
<keyword evidence="1" id="KW-0175">Coiled coil</keyword>
<gene>
    <name evidence="3" type="ORF">SDRG_09475</name>
</gene>
<reference evidence="3 4" key="1">
    <citation type="submission" date="2012-04" db="EMBL/GenBank/DDBJ databases">
        <title>The Genome Sequence of Saprolegnia declina VS20.</title>
        <authorList>
            <consortium name="The Broad Institute Genome Sequencing Platform"/>
            <person name="Russ C."/>
            <person name="Nusbaum C."/>
            <person name="Tyler B."/>
            <person name="van West P."/>
            <person name="Dieguez-Uribeondo J."/>
            <person name="de Bruijn I."/>
            <person name="Tripathy S."/>
            <person name="Jiang R."/>
            <person name="Young S.K."/>
            <person name="Zeng Q."/>
            <person name="Gargeya S."/>
            <person name="Fitzgerald M."/>
            <person name="Haas B."/>
            <person name="Abouelleil A."/>
            <person name="Alvarado L."/>
            <person name="Arachchi H.M."/>
            <person name="Berlin A."/>
            <person name="Chapman S.B."/>
            <person name="Goldberg J."/>
            <person name="Griggs A."/>
            <person name="Gujja S."/>
            <person name="Hansen M."/>
            <person name="Howarth C."/>
            <person name="Imamovic A."/>
            <person name="Larimer J."/>
            <person name="McCowen C."/>
            <person name="Montmayeur A."/>
            <person name="Murphy C."/>
            <person name="Neiman D."/>
            <person name="Pearson M."/>
            <person name="Priest M."/>
            <person name="Roberts A."/>
            <person name="Saif S."/>
            <person name="Shea T."/>
            <person name="Sisk P."/>
            <person name="Sykes S."/>
            <person name="Wortman J."/>
            <person name="Nusbaum C."/>
            <person name="Birren B."/>
        </authorList>
    </citation>
    <scope>NUCLEOTIDE SEQUENCE [LARGE SCALE GENOMIC DNA]</scope>
    <source>
        <strain evidence="3 4">VS20</strain>
    </source>
</reference>
<sequence>MQTGKPRTSTTSNQRLLRVGRVISDVRSLQEDSRLEEEDASSARLVTQWQANDAKVKDEMIETLSVRIAQCTRKNEHLKRAKTSFDEALNAMAREKADVEEAFARAVASAADEAARLKNDLHRSQLSANMAQDALQQLRVELQELQRHAERDASLAAQRDEVAMQQQRALQCQLAAATSQWDSERSSLLAQLEAVRAELNELQAKAASQANVDEQLELARTANHQLQRDLMAARADEDSAREDLRAMSEKKLALDAKVQALLKMVRDEHARTAEVSATVKAQADRVTHLASTEVSLQKECAEWKAKYKQTNAHINKLTIKLAHEEKAKVDAVAALQETKTAFEAAERRCVDHLFQLKQAQEQCKYLASVKTSAPSNPMTDAVASHPESDAPSWMRD</sequence>
<evidence type="ECO:0000313" key="3">
    <source>
        <dbReference type="EMBL" id="EQC32945.1"/>
    </source>
</evidence>
<evidence type="ECO:0000256" key="2">
    <source>
        <dbReference type="SAM" id="MobiDB-lite"/>
    </source>
</evidence>
<dbReference type="VEuPathDB" id="FungiDB:SDRG_09475"/>
<proteinExistence type="predicted"/>
<dbReference type="Proteomes" id="UP000030762">
    <property type="component" value="Unassembled WGS sequence"/>
</dbReference>
<accession>T0QH42</accession>
<dbReference type="InParanoid" id="T0QH42"/>
<dbReference type="GeneID" id="19950202"/>
<dbReference type="AlphaFoldDB" id="T0QH42"/>
<dbReference type="OrthoDB" id="79222at2759"/>